<name>A0A9P0CKQ4_9CUCU</name>
<evidence type="ECO:0000313" key="7">
    <source>
        <dbReference type="Proteomes" id="UP001153636"/>
    </source>
</evidence>
<dbReference type="InterPro" id="IPR027443">
    <property type="entry name" value="IPNS-like_sf"/>
</dbReference>
<proteinExistence type="inferred from homology"/>
<reference evidence="6" key="1">
    <citation type="submission" date="2022-01" db="EMBL/GenBank/DDBJ databases">
        <authorList>
            <person name="King R."/>
        </authorList>
    </citation>
    <scope>NUCLEOTIDE SEQUENCE</scope>
</reference>
<accession>A0A9P0CKQ4</accession>
<dbReference type="EMBL" id="OV651826">
    <property type="protein sequence ID" value="CAH1103306.1"/>
    <property type="molecule type" value="Genomic_DNA"/>
</dbReference>
<feature type="domain" description="Aspartyl/asparaginy/proline hydroxylase" evidence="5">
    <location>
        <begin position="839"/>
        <end position="990"/>
    </location>
</feature>
<dbReference type="AlphaFoldDB" id="A0A9P0CKQ4"/>
<feature type="compositionally biased region" description="Basic and acidic residues" evidence="3">
    <location>
        <begin position="263"/>
        <end position="281"/>
    </location>
</feature>
<evidence type="ECO:0000256" key="1">
    <source>
        <dbReference type="ARBA" id="ARBA00007730"/>
    </source>
</evidence>
<comment type="similarity">
    <text evidence="1">Belongs to the aspartyl/asparaginyl beta-hydroxylase family.</text>
</comment>
<gene>
    <name evidence="6" type="ORF">PSYICH_LOCUS4494</name>
</gene>
<dbReference type="Gene3D" id="2.60.120.330">
    <property type="entry name" value="B-lactam Antibiotic, Isopenicillin N Synthase, Chain"/>
    <property type="match status" value="1"/>
</dbReference>
<protein>
    <recommendedName>
        <fullName evidence="5">Aspartyl/asparaginy/proline hydroxylase domain-containing protein</fullName>
    </recommendedName>
</protein>
<evidence type="ECO:0000313" key="6">
    <source>
        <dbReference type="EMBL" id="CAH1103306.1"/>
    </source>
</evidence>
<feature type="region of interest" description="Disordered" evidence="3">
    <location>
        <begin position="119"/>
        <end position="372"/>
    </location>
</feature>
<feature type="compositionally biased region" description="Acidic residues" evidence="3">
    <location>
        <begin position="489"/>
        <end position="538"/>
    </location>
</feature>
<dbReference type="SUPFAM" id="SSF48452">
    <property type="entry name" value="TPR-like"/>
    <property type="match status" value="1"/>
</dbReference>
<feature type="compositionally biased region" description="Acidic residues" evidence="3">
    <location>
        <begin position="282"/>
        <end position="327"/>
    </location>
</feature>
<dbReference type="InterPro" id="IPR011990">
    <property type="entry name" value="TPR-like_helical_dom_sf"/>
</dbReference>
<dbReference type="GO" id="GO:0062101">
    <property type="term" value="F:peptidyl-aspartic acid 3-dioxygenase activity"/>
    <property type="evidence" value="ECO:0007669"/>
    <property type="project" value="InterPro"/>
</dbReference>
<dbReference type="Proteomes" id="UP001153636">
    <property type="component" value="Chromosome 14"/>
</dbReference>
<dbReference type="SMART" id="SM00028">
    <property type="entry name" value="TPR"/>
    <property type="match status" value="3"/>
</dbReference>
<feature type="compositionally biased region" description="Acidic residues" evidence="3">
    <location>
        <begin position="121"/>
        <end position="190"/>
    </location>
</feature>
<feature type="compositionally biased region" description="Low complexity" evidence="3">
    <location>
        <begin position="469"/>
        <end position="484"/>
    </location>
</feature>
<feature type="compositionally biased region" description="Basic and acidic residues" evidence="3">
    <location>
        <begin position="328"/>
        <end position="347"/>
    </location>
</feature>
<dbReference type="Pfam" id="PF05118">
    <property type="entry name" value="Asp_Arg_Hydrox"/>
    <property type="match status" value="1"/>
</dbReference>
<feature type="region of interest" description="Disordered" evidence="3">
    <location>
        <begin position="401"/>
        <end position="579"/>
    </location>
</feature>
<dbReference type="SUPFAM" id="SSF51197">
    <property type="entry name" value="Clavaminate synthase-like"/>
    <property type="match status" value="1"/>
</dbReference>
<organism evidence="6 7">
    <name type="scientific">Psylliodes chrysocephalus</name>
    <dbReference type="NCBI Taxonomy" id="3402493"/>
    <lineage>
        <taxon>Eukaryota</taxon>
        <taxon>Metazoa</taxon>
        <taxon>Ecdysozoa</taxon>
        <taxon>Arthropoda</taxon>
        <taxon>Hexapoda</taxon>
        <taxon>Insecta</taxon>
        <taxon>Pterygota</taxon>
        <taxon>Neoptera</taxon>
        <taxon>Endopterygota</taxon>
        <taxon>Coleoptera</taxon>
        <taxon>Polyphaga</taxon>
        <taxon>Cucujiformia</taxon>
        <taxon>Chrysomeloidea</taxon>
        <taxon>Chrysomelidae</taxon>
        <taxon>Galerucinae</taxon>
        <taxon>Alticini</taxon>
        <taxon>Psylliodes</taxon>
    </lineage>
</organism>
<dbReference type="PROSITE" id="PS50005">
    <property type="entry name" value="TPR"/>
    <property type="match status" value="1"/>
</dbReference>
<keyword evidence="7" id="KW-1185">Reference proteome</keyword>
<feature type="compositionally biased region" description="Acidic residues" evidence="3">
    <location>
        <begin position="204"/>
        <end position="262"/>
    </location>
</feature>
<feature type="compositionally biased region" description="Acidic residues" evidence="3">
    <location>
        <begin position="435"/>
        <end position="454"/>
    </location>
</feature>
<dbReference type="GO" id="GO:0005783">
    <property type="term" value="C:endoplasmic reticulum"/>
    <property type="evidence" value="ECO:0007669"/>
    <property type="project" value="TreeGrafter"/>
</dbReference>
<dbReference type="PANTHER" id="PTHR12366">
    <property type="entry name" value="ASPARTYL/ASPARAGINYL BETA-HYDROXYLASE"/>
    <property type="match status" value="1"/>
</dbReference>
<dbReference type="InterPro" id="IPR039038">
    <property type="entry name" value="ASPH"/>
</dbReference>
<feature type="compositionally biased region" description="Basic and acidic residues" evidence="3">
    <location>
        <begin position="539"/>
        <end position="571"/>
    </location>
</feature>
<keyword evidence="4" id="KW-0812">Transmembrane</keyword>
<evidence type="ECO:0000256" key="2">
    <source>
        <dbReference type="PROSITE-ProRule" id="PRU00339"/>
    </source>
</evidence>
<dbReference type="OrthoDB" id="438431at2759"/>
<feature type="transmembrane region" description="Helical" evidence="4">
    <location>
        <begin position="57"/>
        <end position="78"/>
    </location>
</feature>
<evidence type="ECO:0000256" key="4">
    <source>
        <dbReference type="SAM" id="Phobius"/>
    </source>
</evidence>
<keyword evidence="4" id="KW-0472">Membrane</keyword>
<feature type="region of interest" description="Disordered" evidence="3">
    <location>
        <begin position="1"/>
        <end position="21"/>
    </location>
</feature>
<sequence length="1003" mass="115586">MSGDVQPRKRKDKKKKKDDADPIIPEKLQVPIFTNNTLITEDLNIHVHKEGGTGGGICAKLVFFILFSALAVLIGLTITEHRGLTDIETSDPNSKFSQLFEGWIDSNTHDDHDIEEHGSIEEDDHEDQEDDHDENLSEELEDHQQHDEDDDEHDDNQTDDNLDDESEENDDEGDAAGDDDINEIADEEDEENHRKRYYRKVAVSEEEPDEPDQDEDDADRDQDDDDELDDNDDQIDQDEDEQNQDEDNQDEDDQDDDEDKDEDLQVSREKRDISEEKFDVHQDDDDEYNEAGDDIKDDDGDNDADDDTQDIDDDNDTNEAKDEDDGSKEELVKSDEIKDDQEVKEKEAEDTEDKLEKAENLPEIEPDEDAVGSSGMAVKIGVGVALLVVAHLVLVKKWRTASDDEDKSTDIPSVPNLQDRRNTIINPPAFKEVEPDIEQVQEDYSEEEDEEEDEKVVTNIAKTKYQELATAYTTRPTTDTSRPTKMYEYEDDDEEIEDENEQEDEELEEEEEDEQGESEEGEGEDCDEEGDEEDEDEELLKRLEARYGRLQKDNENKAAEHRESDSDKQSDDDYDYTNVTNEDDYKIRKDIDEAQSSIKNNNALAIALFDKILQKFPSSPRSLYGKALALDDLADKKRSNEILEKALQLYEKVLKADKVPTALFNLVADRCINRLRFLGQYRRAINFHQLIIDKFPKNPKHLNSLGVTYLTMNRVEDARSVFKQVLTKWPEDGFSLVHYGFILKTADNKFEKAIHYLEKGINTKDEGVIDGRFYFHLGDALARVGRNSDAIKIYEEGTKNKVFLSKYQRSLYNVPRLTANPWWSPKDLPYPNSFQLLTDSWRKIKEEGLAILSETGFFQDESENLKDTGEWKQFELFARGQKNVKNCKKCPFTCSVIDRIPEAKTCRRGQTKFSVMHPGTHVWPHCGPTNCRIRVHLGLKVPPSTFIRVAEDTKSWKDGELLIFDDSFEHEVWHNGTEFRLILIVDVWHPELTPSERHNLSPI</sequence>
<keyword evidence="4" id="KW-1133">Transmembrane helix</keyword>
<evidence type="ECO:0000256" key="3">
    <source>
        <dbReference type="SAM" id="MobiDB-lite"/>
    </source>
</evidence>
<dbReference type="Gene3D" id="1.25.40.10">
    <property type="entry name" value="Tetratricopeptide repeat domain"/>
    <property type="match status" value="1"/>
</dbReference>
<keyword evidence="2" id="KW-0802">TPR repeat</keyword>
<dbReference type="InterPro" id="IPR007803">
    <property type="entry name" value="Asp/Arg/Pro-Hydrxlase"/>
</dbReference>
<dbReference type="InterPro" id="IPR019734">
    <property type="entry name" value="TPR_rpt"/>
</dbReference>
<feature type="repeat" description="TPR" evidence="2">
    <location>
        <begin position="699"/>
        <end position="732"/>
    </location>
</feature>
<evidence type="ECO:0000259" key="5">
    <source>
        <dbReference type="Pfam" id="PF05118"/>
    </source>
</evidence>
<dbReference type="PANTHER" id="PTHR12366:SF29">
    <property type="entry name" value="ASPARTYL BETA-HYDROXYLASE, ISOFORM L"/>
    <property type="match status" value="1"/>
</dbReference>